<feature type="non-terminal residue" evidence="1">
    <location>
        <position position="1"/>
    </location>
</feature>
<dbReference type="AlphaFoldDB" id="A0A1Y3BA80"/>
<evidence type="ECO:0000313" key="2">
    <source>
        <dbReference type="Proteomes" id="UP000194236"/>
    </source>
</evidence>
<proteinExistence type="predicted"/>
<comment type="caution">
    <text evidence="1">The sequence shown here is derived from an EMBL/GenBank/DDBJ whole genome shotgun (WGS) entry which is preliminary data.</text>
</comment>
<dbReference type="Proteomes" id="UP000194236">
    <property type="component" value="Unassembled WGS sequence"/>
</dbReference>
<keyword evidence="2" id="KW-1185">Reference proteome</keyword>
<protein>
    <submittedName>
        <fullName evidence="1">Uncharacterized protein</fullName>
    </submittedName>
</protein>
<name>A0A1Y3BA80_EURMA</name>
<evidence type="ECO:0000313" key="1">
    <source>
        <dbReference type="EMBL" id="OTF76828.1"/>
    </source>
</evidence>
<reference evidence="1 2" key="1">
    <citation type="submission" date="2017-03" db="EMBL/GenBank/DDBJ databases">
        <title>Genome Survey of Euroglyphus maynei.</title>
        <authorList>
            <person name="Arlian L.G."/>
            <person name="Morgan M.S."/>
            <person name="Rider S.D."/>
        </authorList>
    </citation>
    <scope>NUCLEOTIDE SEQUENCE [LARGE SCALE GENOMIC DNA]</scope>
    <source>
        <strain evidence="1">Arlian Lab</strain>
        <tissue evidence="1">Whole body</tissue>
    </source>
</reference>
<sequence length="187" mass="20078">RLKYCVPWQQAFCNDLISPIGPPAPIPPGEPPMLPSLPVFRPPPIRPIICGRNGCGGQPPNGFFQPPQQQQQQPQFPNMPQLSQFPHFPRPPYIQSMPNGLPSMGGMPNGLPPMSGMPNGLPTMSGMPNGFPPTMSGMPNGLPPSMSGIPNGLPSMPTISGIPMLSNGIMKDQQSMIMMGDMNKDQQ</sequence>
<dbReference type="EMBL" id="MUJZ01035562">
    <property type="protein sequence ID" value="OTF76828.1"/>
    <property type="molecule type" value="Genomic_DNA"/>
</dbReference>
<dbReference type="OrthoDB" id="7485251at2759"/>
<feature type="non-terminal residue" evidence="1">
    <location>
        <position position="187"/>
    </location>
</feature>
<organism evidence="1 2">
    <name type="scientific">Euroglyphus maynei</name>
    <name type="common">Mayne's house dust mite</name>
    <dbReference type="NCBI Taxonomy" id="6958"/>
    <lineage>
        <taxon>Eukaryota</taxon>
        <taxon>Metazoa</taxon>
        <taxon>Ecdysozoa</taxon>
        <taxon>Arthropoda</taxon>
        <taxon>Chelicerata</taxon>
        <taxon>Arachnida</taxon>
        <taxon>Acari</taxon>
        <taxon>Acariformes</taxon>
        <taxon>Sarcoptiformes</taxon>
        <taxon>Astigmata</taxon>
        <taxon>Psoroptidia</taxon>
        <taxon>Analgoidea</taxon>
        <taxon>Pyroglyphidae</taxon>
        <taxon>Pyroglyphinae</taxon>
        <taxon>Euroglyphus</taxon>
    </lineage>
</organism>
<accession>A0A1Y3BA80</accession>
<gene>
    <name evidence="1" type="ORF">BLA29_011230</name>
</gene>